<sequence length="22" mass="2578">MLGTSRLENKCFLLDLVVIVWK</sequence>
<organism evidence="1 2">
    <name type="scientific">Staurois parvus</name>
    <dbReference type="NCBI Taxonomy" id="386267"/>
    <lineage>
        <taxon>Eukaryota</taxon>
        <taxon>Metazoa</taxon>
        <taxon>Chordata</taxon>
        <taxon>Craniata</taxon>
        <taxon>Vertebrata</taxon>
        <taxon>Euteleostomi</taxon>
        <taxon>Amphibia</taxon>
        <taxon>Batrachia</taxon>
        <taxon>Anura</taxon>
        <taxon>Neobatrachia</taxon>
        <taxon>Ranoidea</taxon>
        <taxon>Ranidae</taxon>
        <taxon>Staurois</taxon>
    </lineage>
</organism>
<evidence type="ECO:0000313" key="1">
    <source>
        <dbReference type="EMBL" id="CAI9605020.1"/>
    </source>
</evidence>
<protein>
    <submittedName>
        <fullName evidence="1">Uncharacterized protein</fullName>
    </submittedName>
</protein>
<reference evidence="1" key="1">
    <citation type="submission" date="2023-05" db="EMBL/GenBank/DDBJ databases">
        <authorList>
            <person name="Stuckert A."/>
        </authorList>
    </citation>
    <scope>NUCLEOTIDE SEQUENCE</scope>
</reference>
<keyword evidence="2" id="KW-1185">Reference proteome</keyword>
<gene>
    <name evidence="1" type="ORF">SPARVUS_LOCUS13537790</name>
</gene>
<evidence type="ECO:0000313" key="2">
    <source>
        <dbReference type="Proteomes" id="UP001162483"/>
    </source>
</evidence>
<dbReference type="Proteomes" id="UP001162483">
    <property type="component" value="Unassembled WGS sequence"/>
</dbReference>
<comment type="caution">
    <text evidence="1">The sequence shown here is derived from an EMBL/GenBank/DDBJ whole genome shotgun (WGS) entry which is preliminary data.</text>
</comment>
<accession>A0ABN9G6J9</accession>
<proteinExistence type="predicted"/>
<name>A0ABN9G6J9_9NEOB</name>
<dbReference type="EMBL" id="CATNWA010018057">
    <property type="protein sequence ID" value="CAI9605020.1"/>
    <property type="molecule type" value="Genomic_DNA"/>
</dbReference>